<dbReference type="Proteomes" id="UP000887564">
    <property type="component" value="Unplaced"/>
</dbReference>
<keyword evidence="1" id="KW-1185">Reference proteome</keyword>
<dbReference type="WBParaSite" id="PEQ_0000266501-mRNA-1">
    <property type="protein sequence ID" value="PEQ_0000266501-mRNA-1"/>
    <property type="gene ID" value="PEQ_0000266501"/>
</dbReference>
<sequence length="203" mass="22480">MMFWSCYGQEELSPSGTSYLNRRNGIRNDVRALQDPLATISLEKLRAQSGINIPVPIQMFMQPPPTSNTHYYQPHPPHRNAEPRNMWPQVTGGAGVVSGREHMDALTAFNSQPSQDPFYPHVSNTFSQGLSQDNVVWSQSQTQRGASQSQVFLSQADNVYNQVGILTVINPESSLGVRCFPAPRYLSEDTKLKCGTVIPSGIS</sequence>
<name>A0A914RD53_PAREQ</name>
<proteinExistence type="predicted"/>
<organism evidence="1 2">
    <name type="scientific">Parascaris equorum</name>
    <name type="common">Equine roundworm</name>
    <dbReference type="NCBI Taxonomy" id="6256"/>
    <lineage>
        <taxon>Eukaryota</taxon>
        <taxon>Metazoa</taxon>
        <taxon>Ecdysozoa</taxon>
        <taxon>Nematoda</taxon>
        <taxon>Chromadorea</taxon>
        <taxon>Rhabditida</taxon>
        <taxon>Spirurina</taxon>
        <taxon>Ascaridomorpha</taxon>
        <taxon>Ascaridoidea</taxon>
        <taxon>Ascarididae</taxon>
        <taxon>Parascaris</taxon>
    </lineage>
</organism>
<evidence type="ECO:0000313" key="2">
    <source>
        <dbReference type="WBParaSite" id="PEQ_0000266501-mRNA-1"/>
    </source>
</evidence>
<protein>
    <submittedName>
        <fullName evidence="2">Uncharacterized protein</fullName>
    </submittedName>
</protein>
<dbReference type="AlphaFoldDB" id="A0A914RD53"/>
<accession>A0A914RD53</accession>
<evidence type="ECO:0000313" key="1">
    <source>
        <dbReference type="Proteomes" id="UP000887564"/>
    </source>
</evidence>
<reference evidence="2" key="1">
    <citation type="submission" date="2022-11" db="UniProtKB">
        <authorList>
            <consortium name="WormBaseParasite"/>
        </authorList>
    </citation>
    <scope>IDENTIFICATION</scope>
</reference>